<dbReference type="InterPro" id="IPR023485">
    <property type="entry name" value="Ptyr_pPase"/>
</dbReference>
<evidence type="ECO:0000313" key="8">
    <source>
        <dbReference type="Proteomes" id="UP000253324"/>
    </source>
</evidence>
<evidence type="ECO:0000313" key="7">
    <source>
        <dbReference type="EMBL" id="RCW84369.1"/>
    </source>
</evidence>
<protein>
    <recommendedName>
        <fullName evidence="2">protein-tyrosine-phosphatase</fullName>
        <ecNumber evidence="2">3.1.3.48</ecNumber>
    </recommendedName>
</protein>
<dbReference type="Gene3D" id="3.40.50.2300">
    <property type="match status" value="1"/>
</dbReference>
<dbReference type="InterPro" id="IPR017867">
    <property type="entry name" value="Tyr_phospatase_low_mol_wt"/>
</dbReference>
<accession>A0A368YXJ7</accession>
<dbReference type="PRINTS" id="PR00719">
    <property type="entry name" value="LMWPTPASE"/>
</dbReference>
<dbReference type="AlphaFoldDB" id="A0A368YXJ7"/>
<comment type="caution">
    <text evidence="7">The sequence shown here is derived from an EMBL/GenBank/DDBJ whole genome shotgun (WGS) entry which is preliminary data.</text>
</comment>
<dbReference type="CDD" id="cd16343">
    <property type="entry name" value="LMWPTP"/>
    <property type="match status" value="1"/>
</dbReference>
<name>A0A368YXJ7_9HYPH</name>
<organism evidence="7 8">
    <name type="scientific">Phyllobacterium bourgognense</name>
    <dbReference type="NCBI Taxonomy" id="314236"/>
    <lineage>
        <taxon>Bacteria</taxon>
        <taxon>Pseudomonadati</taxon>
        <taxon>Pseudomonadota</taxon>
        <taxon>Alphaproteobacteria</taxon>
        <taxon>Hyphomicrobiales</taxon>
        <taxon>Phyllobacteriaceae</taxon>
        <taxon>Phyllobacterium</taxon>
    </lineage>
</organism>
<comment type="similarity">
    <text evidence="1">Belongs to the low molecular weight phosphotyrosine protein phosphatase family.</text>
</comment>
<dbReference type="Proteomes" id="UP000253324">
    <property type="component" value="Unassembled WGS sequence"/>
</dbReference>
<feature type="active site" description="Proton donor" evidence="5">
    <location>
        <position position="129"/>
    </location>
</feature>
<dbReference type="SMART" id="SM00226">
    <property type="entry name" value="LMWPc"/>
    <property type="match status" value="1"/>
</dbReference>
<proteinExistence type="inferred from homology"/>
<dbReference type="SUPFAM" id="SSF52788">
    <property type="entry name" value="Phosphotyrosine protein phosphatases I"/>
    <property type="match status" value="1"/>
</dbReference>
<gene>
    <name evidence="7" type="ORF">C7476_104122</name>
</gene>
<dbReference type="OrthoDB" id="9784339at2"/>
<dbReference type="InterPro" id="IPR050438">
    <property type="entry name" value="LMW_PTPase"/>
</dbReference>
<dbReference type="PANTHER" id="PTHR11717:SF7">
    <property type="entry name" value="LOW MOLECULAR WEIGHT PHOSPHOTYROSINE PROTEIN PHOSPHATASE"/>
    <property type="match status" value="1"/>
</dbReference>
<keyword evidence="4" id="KW-0904">Protein phosphatase</keyword>
<dbReference type="RefSeq" id="WP_114429666.1">
    <property type="nucleotide sequence ID" value="NZ_QPJM01000004.1"/>
</dbReference>
<feature type="active site" description="Nucleophile" evidence="5">
    <location>
        <position position="13"/>
    </location>
</feature>
<dbReference type="GO" id="GO:0004725">
    <property type="term" value="F:protein tyrosine phosphatase activity"/>
    <property type="evidence" value="ECO:0007669"/>
    <property type="project" value="UniProtKB-EC"/>
</dbReference>
<keyword evidence="8" id="KW-1185">Reference proteome</keyword>
<dbReference type="PANTHER" id="PTHR11717">
    <property type="entry name" value="LOW MOLECULAR WEIGHT PROTEIN TYROSINE PHOSPHATASE"/>
    <property type="match status" value="1"/>
</dbReference>
<dbReference type="InterPro" id="IPR036196">
    <property type="entry name" value="Ptyr_pPase_sf"/>
</dbReference>
<evidence type="ECO:0000256" key="5">
    <source>
        <dbReference type="PIRSR" id="PIRSR617867-1"/>
    </source>
</evidence>
<evidence type="ECO:0000256" key="2">
    <source>
        <dbReference type="ARBA" id="ARBA00013064"/>
    </source>
</evidence>
<reference evidence="7 8" key="1">
    <citation type="submission" date="2018-07" db="EMBL/GenBank/DDBJ databases">
        <title>Genomic Encyclopedia of Type Strains, Phase III (KMG-III): the genomes of soil and plant-associated and newly described type strains.</title>
        <authorList>
            <person name="Whitman W."/>
        </authorList>
    </citation>
    <scope>NUCLEOTIDE SEQUENCE [LARGE SCALE GENOMIC DNA]</scope>
    <source>
        <strain evidence="7 8">31-25a</strain>
    </source>
</reference>
<feature type="active site" evidence="5">
    <location>
        <position position="19"/>
    </location>
</feature>
<dbReference type="Pfam" id="PF01451">
    <property type="entry name" value="LMWPc"/>
    <property type="match status" value="1"/>
</dbReference>
<feature type="domain" description="Phosphotyrosine protein phosphatase I" evidence="6">
    <location>
        <begin position="7"/>
        <end position="155"/>
    </location>
</feature>
<evidence type="ECO:0000256" key="1">
    <source>
        <dbReference type="ARBA" id="ARBA00011063"/>
    </source>
</evidence>
<dbReference type="EC" id="3.1.3.48" evidence="2"/>
<evidence type="ECO:0000259" key="6">
    <source>
        <dbReference type="SMART" id="SM00226"/>
    </source>
</evidence>
<evidence type="ECO:0000256" key="3">
    <source>
        <dbReference type="ARBA" id="ARBA00022801"/>
    </source>
</evidence>
<evidence type="ECO:0000256" key="4">
    <source>
        <dbReference type="ARBA" id="ARBA00022912"/>
    </source>
</evidence>
<dbReference type="EMBL" id="QPJM01000004">
    <property type="protein sequence ID" value="RCW84369.1"/>
    <property type="molecule type" value="Genomic_DNA"/>
</dbReference>
<keyword evidence="3" id="KW-0378">Hydrolase</keyword>
<sequence length="156" mass="17243">MTSHPLHSVLFVCLGNVCRSPLAEGVFRSVLAAERKENGVLIDSAGTNGYHTGELPDQRSIAVASRHGIDISAQRCRQLIADDFNRFDLIVGMDRENIATIKARRPSFATAEFGMFYELALGEAKQIPDPYYGTSVDFERVYRMILAASKGLSARF</sequence>